<feature type="transmembrane region" description="Helical" evidence="6">
    <location>
        <begin position="160"/>
        <end position="178"/>
    </location>
</feature>
<evidence type="ECO:0000256" key="2">
    <source>
        <dbReference type="ARBA" id="ARBA00022692"/>
    </source>
</evidence>
<comment type="subcellular location">
    <subcellularLocation>
        <location evidence="1">Membrane</location>
        <topology evidence="1">Multi-pass membrane protein</topology>
    </subcellularLocation>
</comment>
<evidence type="ECO:0000313" key="7">
    <source>
        <dbReference type="EMBL" id="KAH8990577.1"/>
    </source>
</evidence>
<dbReference type="EMBL" id="JAKELL010000030">
    <property type="protein sequence ID" value="KAH8990577.1"/>
    <property type="molecule type" value="Genomic_DNA"/>
</dbReference>
<feature type="transmembrane region" description="Helical" evidence="6">
    <location>
        <begin position="266"/>
        <end position="286"/>
    </location>
</feature>
<dbReference type="AlphaFoldDB" id="A0AAD4LGE4"/>
<organism evidence="7 8">
    <name type="scientific">Lactarius akahatsu</name>
    <dbReference type="NCBI Taxonomy" id="416441"/>
    <lineage>
        <taxon>Eukaryota</taxon>
        <taxon>Fungi</taxon>
        <taxon>Dikarya</taxon>
        <taxon>Basidiomycota</taxon>
        <taxon>Agaricomycotina</taxon>
        <taxon>Agaricomycetes</taxon>
        <taxon>Russulales</taxon>
        <taxon>Russulaceae</taxon>
        <taxon>Lactarius</taxon>
    </lineage>
</organism>
<feature type="transmembrane region" description="Helical" evidence="6">
    <location>
        <begin position="132"/>
        <end position="153"/>
    </location>
</feature>
<sequence length="380" mass="42660">MSTLDGVHGTVCNEQQYQQSLLTDPHRTISCLTHGQSIGLALTAGASFLSLAAVVVIFVLIGRNIRRYRKALPNGGWKLLQVPADIYLLSLFVYDILQALGGILDVRWAHDGIVTTGHYCTAQGVIQQIGQLGVALITLIITVYSFVVALWNIGIQARHFAFGTVALASLFIALWVGIGNGVHKNFVTPSPYWCWISPEYKLERLAGEYVWMWIALFASVIMYLPLYFWTKGRLSVNPEKWYKFRLGKSDGEYCEYPQRQAALGMLFYPLAYSLMVLPLTIARWSLFNHKKVSSAATFFGVSMFNLSGTINVLLFLIVRPQLLLFSPPEEFSEPDVEFHYSNTDSTIFPDTNHRPQPTEMRLAGEDTGSEVQHPRVLETV</sequence>
<dbReference type="GO" id="GO:0004930">
    <property type="term" value="F:G protein-coupled receptor activity"/>
    <property type="evidence" value="ECO:0007669"/>
    <property type="project" value="TreeGrafter"/>
</dbReference>
<dbReference type="GO" id="GO:0007189">
    <property type="term" value="P:adenylate cyclase-activating G protein-coupled receptor signaling pathway"/>
    <property type="evidence" value="ECO:0007669"/>
    <property type="project" value="TreeGrafter"/>
</dbReference>
<keyword evidence="3 6" id="KW-1133">Transmembrane helix</keyword>
<evidence type="ECO:0000256" key="5">
    <source>
        <dbReference type="SAM" id="MobiDB-lite"/>
    </source>
</evidence>
<feature type="transmembrane region" description="Helical" evidence="6">
    <location>
        <begin position="210"/>
        <end position="230"/>
    </location>
</feature>
<evidence type="ECO:0000313" key="8">
    <source>
        <dbReference type="Proteomes" id="UP001201163"/>
    </source>
</evidence>
<feature type="transmembrane region" description="Helical" evidence="6">
    <location>
        <begin position="82"/>
        <end position="104"/>
    </location>
</feature>
<name>A0AAD4LGE4_9AGAM</name>
<reference evidence="7" key="1">
    <citation type="submission" date="2022-01" db="EMBL/GenBank/DDBJ databases">
        <title>Comparative genomics reveals a dynamic genome evolution in the ectomycorrhizal milk-cap (Lactarius) mushrooms.</title>
        <authorList>
            <consortium name="DOE Joint Genome Institute"/>
            <person name="Lebreton A."/>
            <person name="Tang N."/>
            <person name="Kuo A."/>
            <person name="LaButti K."/>
            <person name="Drula E."/>
            <person name="Barry K."/>
            <person name="Clum A."/>
            <person name="Lipzen A."/>
            <person name="Mousain D."/>
            <person name="Ng V."/>
            <person name="Wang R."/>
            <person name="Wang X."/>
            <person name="Dai Y."/>
            <person name="Henrissat B."/>
            <person name="Grigoriev I.V."/>
            <person name="Guerin-Laguette A."/>
            <person name="Yu F."/>
            <person name="Martin F.M."/>
        </authorList>
    </citation>
    <scope>NUCLEOTIDE SEQUENCE</scope>
    <source>
        <strain evidence="7">QP</strain>
    </source>
</reference>
<keyword evidence="2 6" id="KW-0812">Transmembrane</keyword>
<gene>
    <name evidence="7" type="ORF">EDB92DRAFT_762286</name>
</gene>
<evidence type="ECO:0000256" key="4">
    <source>
        <dbReference type="ARBA" id="ARBA00023136"/>
    </source>
</evidence>
<evidence type="ECO:0000256" key="6">
    <source>
        <dbReference type="SAM" id="Phobius"/>
    </source>
</evidence>
<proteinExistence type="predicted"/>
<dbReference type="Proteomes" id="UP001201163">
    <property type="component" value="Unassembled WGS sequence"/>
</dbReference>
<evidence type="ECO:0000256" key="3">
    <source>
        <dbReference type="ARBA" id="ARBA00022989"/>
    </source>
</evidence>
<accession>A0AAD4LGE4</accession>
<keyword evidence="8" id="KW-1185">Reference proteome</keyword>
<evidence type="ECO:0000256" key="1">
    <source>
        <dbReference type="ARBA" id="ARBA00004141"/>
    </source>
</evidence>
<dbReference type="PANTHER" id="PTHR23112">
    <property type="entry name" value="G PROTEIN-COUPLED RECEPTOR 157-RELATED"/>
    <property type="match status" value="1"/>
</dbReference>
<feature type="transmembrane region" description="Helical" evidence="6">
    <location>
        <begin position="298"/>
        <end position="318"/>
    </location>
</feature>
<dbReference type="Gene3D" id="1.20.1070.10">
    <property type="entry name" value="Rhodopsin 7-helix transmembrane proteins"/>
    <property type="match status" value="1"/>
</dbReference>
<dbReference type="PANTHER" id="PTHR23112:SF37">
    <property type="entry name" value="G PROTEIN-COUPLED RECEPTOR GPR1"/>
    <property type="match status" value="1"/>
</dbReference>
<dbReference type="GO" id="GO:0005886">
    <property type="term" value="C:plasma membrane"/>
    <property type="evidence" value="ECO:0007669"/>
    <property type="project" value="TreeGrafter"/>
</dbReference>
<evidence type="ECO:0008006" key="9">
    <source>
        <dbReference type="Google" id="ProtNLM"/>
    </source>
</evidence>
<keyword evidence="4 6" id="KW-0472">Membrane</keyword>
<feature type="transmembrane region" description="Helical" evidence="6">
    <location>
        <begin position="38"/>
        <end position="61"/>
    </location>
</feature>
<protein>
    <recommendedName>
        <fullName evidence="9">Glucose receptor Git3 N-terminal domain-containing protein</fullName>
    </recommendedName>
</protein>
<feature type="region of interest" description="Disordered" evidence="5">
    <location>
        <begin position="347"/>
        <end position="380"/>
    </location>
</feature>
<comment type="caution">
    <text evidence="7">The sequence shown here is derived from an EMBL/GenBank/DDBJ whole genome shotgun (WGS) entry which is preliminary data.</text>
</comment>